<name>A0A9N9PYE9_9HELO</name>
<organism evidence="2 3">
    <name type="scientific">Hymenoscyphus albidus</name>
    <dbReference type="NCBI Taxonomy" id="595503"/>
    <lineage>
        <taxon>Eukaryota</taxon>
        <taxon>Fungi</taxon>
        <taxon>Dikarya</taxon>
        <taxon>Ascomycota</taxon>
        <taxon>Pezizomycotina</taxon>
        <taxon>Leotiomycetes</taxon>
        <taxon>Helotiales</taxon>
        <taxon>Helotiaceae</taxon>
        <taxon>Hymenoscyphus</taxon>
    </lineage>
</organism>
<dbReference type="GO" id="GO:0000287">
    <property type="term" value="F:magnesium ion binding"/>
    <property type="evidence" value="ECO:0007669"/>
    <property type="project" value="TreeGrafter"/>
</dbReference>
<comment type="similarity">
    <text evidence="1">Belongs to the terpene synthase family.</text>
</comment>
<dbReference type="SUPFAM" id="SSF48239">
    <property type="entry name" value="Terpenoid cyclases/Protein prenyltransferases"/>
    <property type="match status" value="1"/>
</dbReference>
<keyword evidence="3" id="KW-1185">Reference proteome</keyword>
<dbReference type="PANTHER" id="PTHR31739">
    <property type="entry name" value="ENT-COPALYL DIPHOSPHATE SYNTHASE, CHLOROPLASTIC"/>
    <property type="match status" value="1"/>
</dbReference>
<dbReference type="InterPro" id="IPR050148">
    <property type="entry name" value="Terpene_synthase-like"/>
</dbReference>
<evidence type="ECO:0000256" key="1">
    <source>
        <dbReference type="ARBA" id="ARBA00006333"/>
    </source>
</evidence>
<gene>
    <name evidence="2" type="ORF">HYALB_00008651</name>
</gene>
<dbReference type="Gene3D" id="1.50.10.160">
    <property type="match status" value="1"/>
</dbReference>
<dbReference type="AlphaFoldDB" id="A0A9N9PYE9"/>
<dbReference type="InterPro" id="IPR008930">
    <property type="entry name" value="Terpenoid_cyclase/PrenylTrfase"/>
</dbReference>
<dbReference type="GO" id="GO:0010333">
    <property type="term" value="F:terpene synthase activity"/>
    <property type="evidence" value="ECO:0007669"/>
    <property type="project" value="InterPro"/>
</dbReference>
<dbReference type="PANTHER" id="PTHR31739:SF25">
    <property type="entry name" value="(E,E)-GERANYLLINALOOL SYNTHASE"/>
    <property type="match status" value="1"/>
</dbReference>
<reference evidence="2" key="1">
    <citation type="submission" date="2021-07" db="EMBL/GenBank/DDBJ databases">
        <authorList>
            <person name="Durling M."/>
        </authorList>
    </citation>
    <scope>NUCLEOTIDE SEQUENCE</scope>
</reference>
<dbReference type="EMBL" id="CAJVRM010000054">
    <property type="protein sequence ID" value="CAG8972735.1"/>
    <property type="molecule type" value="Genomic_DNA"/>
</dbReference>
<protein>
    <submittedName>
        <fullName evidence="2">Uncharacterized protein</fullName>
    </submittedName>
</protein>
<evidence type="ECO:0000313" key="2">
    <source>
        <dbReference type="EMBL" id="CAG8972735.1"/>
    </source>
</evidence>
<dbReference type="GO" id="GO:0016102">
    <property type="term" value="P:diterpenoid biosynthetic process"/>
    <property type="evidence" value="ECO:0007669"/>
    <property type="project" value="TreeGrafter"/>
</dbReference>
<dbReference type="Proteomes" id="UP000701801">
    <property type="component" value="Unassembled WGS sequence"/>
</dbReference>
<comment type="caution">
    <text evidence="2">The sequence shown here is derived from an EMBL/GenBank/DDBJ whole genome shotgun (WGS) entry which is preliminary data.</text>
</comment>
<evidence type="ECO:0000313" key="3">
    <source>
        <dbReference type="Proteomes" id="UP000701801"/>
    </source>
</evidence>
<proteinExistence type="inferred from homology"/>
<accession>A0A9N9PYE9</accession>
<dbReference type="OrthoDB" id="2343925at2759"/>
<sequence>MDLPASQDFSEEAQLLVAGLASKLSNAPPQGSTSVSTYDTAWTSMISKPISGHQQWLFPLSFSYIFQSQNADGGWGDLITGVEVDDILNSMSALLALLKHRHKNPVINGDTLPQDIDFRITDTVSWLERKLRTWDVEATDHVCFEMLVPMHLQLLREFGFEFPFPGLPFLMKLHDEKVSSFDFHKAYKAKDTFLYPLEAFIGVLDFDELKTQLKNGNFTSSPASTAAYLIHASVWDEEAENYLQAVYKNGEGNGTGGFPSAFPSEVIESSWMLSTLLEAGFTAANLGEDHTTVIGGYLEKTLTSSKGTLSGRYQMQMIQQKQSSHYPY</sequence>